<dbReference type="InterPro" id="IPR039733">
    <property type="entry name" value="NTAQ1"/>
</dbReference>
<dbReference type="EMBL" id="LEKV01004528">
    <property type="protein sequence ID" value="KVH94748.1"/>
    <property type="molecule type" value="Genomic_DNA"/>
</dbReference>
<evidence type="ECO:0000256" key="3">
    <source>
        <dbReference type="ARBA" id="ARBA00012718"/>
    </source>
</evidence>
<reference evidence="10 11" key="1">
    <citation type="journal article" date="2016" name="Sci. Rep.">
        <title>The genome sequence of the outbreeding globe artichoke constructed de novo incorporating a phase-aware low-pass sequencing strategy of F1 progeny.</title>
        <authorList>
            <person name="Scaglione D."/>
            <person name="Reyes-Chin-Wo S."/>
            <person name="Acquadro A."/>
            <person name="Froenicke L."/>
            <person name="Portis E."/>
            <person name="Beitel C."/>
            <person name="Tirone M."/>
            <person name="Mauro R."/>
            <person name="Lo Monaco A."/>
            <person name="Mauromicale G."/>
            <person name="Faccioli P."/>
            <person name="Cattivelli L."/>
            <person name="Rieseberg L."/>
            <person name="Michelmore R."/>
            <person name="Lanteri S."/>
        </authorList>
    </citation>
    <scope>NUCLEOTIDE SEQUENCE [LARGE SCALE GENOMIC DNA]</scope>
    <source>
        <strain evidence="10">2C</strain>
    </source>
</reference>
<dbReference type="STRING" id="59895.A0A103XPX7"/>
<comment type="catalytic activity">
    <reaction evidence="7 8">
        <text>N-terminal L-glutaminyl-[protein] + H2O = N-terminal L-glutamyl-[protein] + NH4(+)</text>
        <dbReference type="Rhea" id="RHEA:50680"/>
        <dbReference type="Rhea" id="RHEA-COMP:12668"/>
        <dbReference type="Rhea" id="RHEA-COMP:12777"/>
        <dbReference type="ChEBI" id="CHEBI:15377"/>
        <dbReference type="ChEBI" id="CHEBI:28938"/>
        <dbReference type="ChEBI" id="CHEBI:64721"/>
        <dbReference type="ChEBI" id="CHEBI:64722"/>
        <dbReference type="EC" id="3.5.1.122"/>
    </reaction>
</comment>
<dbReference type="GO" id="GO:0005829">
    <property type="term" value="C:cytosol"/>
    <property type="evidence" value="ECO:0007669"/>
    <property type="project" value="TreeGrafter"/>
</dbReference>
<evidence type="ECO:0000313" key="11">
    <source>
        <dbReference type="Proteomes" id="UP000243975"/>
    </source>
</evidence>
<dbReference type="Proteomes" id="UP000243975">
    <property type="component" value="Unassembled WGS sequence"/>
</dbReference>
<sequence length="223" mass="25468">MMASNLDSASSNSSDVSQFQHTPSYCEENVYLLCKKLCADGVADVSDLFVVFISNENKHIPLWHQKASHRADGIIIWDYHVICIQRRKEGKAVDLVWDLDSSLPFPSTLPSYVSESIRPSFELFSEFQRVFRIVHAPLFLRYFASDRRHMKDSEGNWTSPPPEYQVLVAEDGTVHNLNEYINMSTKDVLEDVGDDSVNAVFTKQFGVLVGESQLEQFFSYISR</sequence>
<protein>
    <recommendedName>
        <fullName evidence="4 8">Protein N-terminal glutamine amidohydrolase</fullName>
        <ecNumber evidence="3 8">3.5.1.122</ecNumber>
    </recommendedName>
    <alternativeName>
        <fullName evidence="6 8">Protein NH2-terminal glutamine deamidase</fullName>
    </alternativeName>
</protein>
<dbReference type="EC" id="3.5.1.122" evidence="3 8"/>
<accession>A0A103XPX7</accession>
<dbReference type="GO" id="GO:0005634">
    <property type="term" value="C:nucleus"/>
    <property type="evidence" value="ECO:0007669"/>
    <property type="project" value="TreeGrafter"/>
</dbReference>
<dbReference type="Pfam" id="PF09764">
    <property type="entry name" value="Nt_Gln_amidase"/>
    <property type="match status" value="1"/>
</dbReference>
<comment type="caution">
    <text evidence="10">The sequence shown here is derived from an EMBL/GenBank/DDBJ whole genome shotgun (WGS) entry which is preliminary data.</text>
</comment>
<dbReference type="GO" id="GO:0070773">
    <property type="term" value="F:protein-N-terminal glutamine amidohydrolase activity"/>
    <property type="evidence" value="ECO:0007669"/>
    <property type="project" value="UniProtKB-UniRule"/>
</dbReference>
<organism evidence="10 11">
    <name type="scientific">Cynara cardunculus var. scolymus</name>
    <name type="common">Globe artichoke</name>
    <name type="synonym">Cynara scolymus</name>
    <dbReference type="NCBI Taxonomy" id="59895"/>
    <lineage>
        <taxon>Eukaryota</taxon>
        <taxon>Viridiplantae</taxon>
        <taxon>Streptophyta</taxon>
        <taxon>Embryophyta</taxon>
        <taxon>Tracheophyta</taxon>
        <taxon>Spermatophyta</taxon>
        <taxon>Magnoliopsida</taxon>
        <taxon>eudicotyledons</taxon>
        <taxon>Gunneridae</taxon>
        <taxon>Pentapetalae</taxon>
        <taxon>asterids</taxon>
        <taxon>campanulids</taxon>
        <taxon>Asterales</taxon>
        <taxon>Asteraceae</taxon>
        <taxon>Carduoideae</taxon>
        <taxon>Cardueae</taxon>
        <taxon>Carduinae</taxon>
        <taxon>Cynara</taxon>
    </lineage>
</organism>
<evidence type="ECO:0000256" key="8">
    <source>
        <dbReference type="RuleBase" id="RU367082"/>
    </source>
</evidence>
<comment type="function">
    <text evidence="8">Mediates the side-chain deamidation of N-terminal glutamine residues to glutamate, an important step in N-end rule pathway of protein degradation. Conversion of the resulting N-terminal glutamine to glutamate renders the protein susceptible to arginylation, polyubiquitination and degradation as specified by the N-end rule. Does not act on substrates with internal or C-terminal glutamine and does not act on non-glutamine residues in any position.</text>
</comment>
<name>A0A103XPX7_CYNCS</name>
<evidence type="ECO:0000256" key="1">
    <source>
        <dbReference type="ARBA" id="ARBA00008985"/>
    </source>
</evidence>
<dbReference type="OrthoDB" id="191192at2759"/>
<evidence type="ECO:0000313" key="10">
    <source>
        <dbReference type="EMBL" id="KVH94748.1"/>
    </source>
</evidence>
<keyword evidence="11" id="KW-1185">Reference proteome</keyword>
<dbReference type="OMA" id="GWGTVYS"/>
<dbReference type="Gramene" id="KVH94748">
    <property type="protein sequence ID" value="KVH94748"/>
    <property type="gene ID" value="Ccrd_003185"/>
</dbReference>
<dbReference type="GO" id="GO:0008418">
    <property type="term" value="F:protein-N-terminal asparagine amidohydrolase activity"/>
    <property type="evidence" value="ECO:0007669"/>
    <property type="project" value="UniProtKB-UniRule"/>
</dbReference>
<gene>
    <name evidence="10" type="ORF">Ccrd_003185</name>
</gene>
<comment type="subunit">
    <text evidence="2 8">Monomer.</text>
</comment>
<evidence type="ECO:0000256" key="2">
    <source>
        <dbReference type="ARBA" id="ARBA00011245"/>
    </source>
</evidence>
<dbReference type="InterPro" id="IPR023128">
    <property type="entry name" value="Prot_N_Gln_amidohydro_ab_roll"/>
</dbReference>
<comment type="similarity">
    <text evidence="1 8">Belongs to the NTAQ1 family.</text>
</comment>
<dbReference type="PANTHER" id="PTHR13035:SF0">
    <property type="entry name" value="PROTEIN N-TERMINAL GLUTAMINE AMIDOHYDROLASE"/>
    <property type="match status" value="1"/>
</dbReference>
<evidence type="ECO:0000256" key="7">
    <source>
        <dbReference type="ARBA" id="ARBA00048768"/>
    </source>
</evidence>
<proteinExistence type="inferred from homology"/>
<keyword evidence="5 8" id="KW-0378">Hydrolase</keyword>
<evidence type="ECO:0000256" key="6">
    <source>
        <dbReference type="ARBA" id="ARBA00029677"/>
    </source>
</evidence>
<feature type="domain" description="Protein N-terminal glutamine amidohydrolase alpha beta roll" evidence="9">
    <location>
        <begin position="21"/>
        <end position="218"/>
    </location>
</feature>
<evidence type="ECO:0000256" key="4">
    <source>
        <dbReference type="ARBA" id="ARBA00021247"/>
    </source>
</evidence>
<dbReference type="Gene3D" id="3.10.620.10">
    <property type="entry name" value="Protein N-terminal glutamine amidohydrolase, alpha beta roll"/>
    <property type="match status" value="1"/>
</dbReference>
<dbReference type="AlphaFoldDB" id="A0A103XPX7"/>
<evidence type="ECO:0000259" key="9">
    <source>
        <dbReference type="Pfam" id="PF09764"/>
    </source>
</evidence>
<dbReference type="InterPro" id="IPR037132">
    <property type="entry name" value="N_Gln_amidohydro_ab_roll_sf"/>
</dbReference>
<dbReference type="FunFam" id="3.10.620.10:FF:000001">
    <property type="entry name" value="Blast:Protein N-terminal glutamine amidohydrolase"/>
    <property type="match status" value="1"/>
</dbReference>
<dbReference type="PANTHER" id="PTHR13035">
    <property type="entry name" value="PROTEIN N-TERMINAL GLUTAMINE AMIDOHYDROLASE"/>
    <property type="match status" value="1"/>
</dbReference>
<evidence type="ECO:0000256" key="5">
    <source>
        <dbReference type="ARBA" id="ARBA00022801"/>
    </source>
</evidence>